<gene>
    <name evidence="1" type="primary">gldB</name>
    <name evidence="1" type="ORF">ACFO3U_03545</name>
</gene>
<sequence length="320" mass="38136">MKKYFFLLIAFQFIISCKKETKQEVDVSAIPVSFKVERFDQKFYTSEPEDLPKLKSDYPFLFPEIYADTIWTNKLKDPISRELFDEVQKKYASIGKLEPQIEDLLKHVKYYYPEKKTPRVITVITEVDVDAKSIFVDDYLFISLDCYLGKDHRFYETFPEYMRIEFDESQILPDIVSSFSYGKIAPPKDRTLLSLMIYKGKELYMKDLIIPDVPDNVKIAYTEDKYRWCEENEAQMWSYFIENKLLYDTNPKNEQRFMNEAPFSKFYLEIDNESPGRVGAWLGWQIVRSYMENHPDVKLQELLALSAKELFEESKYKPKK</sequence>
<comment type="caution">
    <text evidence="1">The sequence shown here is derived from an EMBL/GenBank/DDBJ whole genome shotgun (WGS) entry which is preliminary data.</text>
</comment>
<reference evidence="2" key="1">
    <citation type="journal article" date="2019" name="Int. J. Syst. Evol. Microbiol.">
        <title>The Global Catalogue of Microorganisms (GCM) 10K type strain sequencing project: providing services to taxonomists for standard genome sequencing and annotation.</title>
        <authorList>
            <consortium name="The Broad Institute Genomics Platform"/>
            <consortium name="The Broad Institute Genome Sequencing Center for Infectious Disease"/>
            <person name="Wu L."/>
            <person name="Ma J."/>
        </authorList>
    </citation>
    <scope>NUCLEOTIDE SEQUENCE [LARGE SCALE GENOMIC DNA]</scope>
    <source>
        <strain evidence="2">CCUG 50349</strain>
    </source>
</reference>
<dbReference type="Pfam" id="PF25594">
    <property type="entry name" value="GldB_lipo"/>
    <property type="match status" value="1"/>
</dbReference>
<dbReference type="PROSITE" id="PS51257">
    <property type="entry name" value="PROKAR_LIPOPROTEIN"/>
    <property type="match status" value="1"/>
</dbReference>
<keyword evidence="1" id="KW-0449">Lipoprotein</keyword>
<name>A0ABV9P444_9FLAO</name>
<dbReference type="EMBL" id="JBHSGW010000002">
    <property type="protein sequence ID" value="MFC4739059.1"/>
    <property type="molecule type" value="Genomic_DNA"/>
</dbReference>
<proteinExistence type="predicted"/>
<dbReference type="Proteomes" id="UP001595885">
    <property type="component" value="Unassembled WGS sequence"/>
</dbReference>
<evidence type="ECO:0000313" key="1">
    <source>
        <dbReference type="EMBL" id="MFC4739059.1"/>
    </source>
</evidence>
<dbReference type="RefSeq" id="WP_379738355.1">
    <property type="nucleotide sequence ID" value="NZ_JBHSGW010000002.1"/>
</dbReference>
<dbReference type="NCBIfam" id="TIGR03514">
    <property type="entry name" value="GldB_lipo"/>
    <property type="match status" value="1"/>
</dbReference>
<organism evidence="1 2">
    <name type="scientific">Flavobacterium ponti</name>
    <dbReference type="NCBI Taxonomy" id="665133"/>
    <lineage>
        <taxon>Bacteria</taxon>
        <taxon>Pseudomonadati</taxon>
        <taxon>Bacteroidota</taxon>
        <taxon>Flavobacteriia</taxon>
        <taxon>Flavobacteriales</taxon>
        <taxon>Flavobacteriaceae</taxon>
        <taxon>Flavobacterium</taxon>
    </lineage>
</organism>
<evidence type="ECO:0000313" key="2">
    <source>
        <dbReference type="Proteomes" id="UP001595885"/>
    </source>
</evidence>
<protein>
    <submittedName>
        <fullName evidence="1">Gliding motility lipoprotein GldB</fullName>
    </submittedName>
</protein>
<accession>A0ABV9P444</accession>
<dbReference type="InterPro" id="IPR019853">
    <property type="entry name" value="GldB-like"/>
</dbReference>
<keyword evidence="2" id="KW-1185">Reference proteome</keyword>